<dbReference type="PANTHER" id="PTHR32305:SF15">
    <property type="entry name" value="PROTEIN RHSA-RELATED"/>
    <property type="match status" value="1"/>
</dbReference>
<dbReference type="InterPro" id="IPR000305">
    <property type="entry name" value="GIY-YIG_endonuc"/>
</dbReference>
<protein>
    <submittedName>
        <fullName evidence="2">RHS repeat-associated core domain-containing protein</fullName>
    </submittedName>
</protein>
<evidence type="ECO:0000259" key="1">
    <source>
        <dbReference type="PROSITE" id="PS50164"/>
    </source>
</evidence>
<reference evidence="2 3" key="1">
    <citation type="submission" date="2021-02" db="EMBL/GenBank/DDBJ databases">
        <title>FDA dAtabase for Regulatory Grade micrObial Sequences (FDA-ARGOS): Supporting development and validation of Infectious Disease Dx tests.</title>
        <authorList>
            <person name="Carlson P."/>
            <person name="Fischbach M."/>
            <person name="Hastie J."/>
            <person name="Bilen M."/>
            <person name="Cheng A."/>
            <person name="Tallon L."/>
            <person name="Sadzewicz L."/>
            <person name="Zhao X."/>
            <person name="Boylan J."/>
            <person name="Ott S."/>
            <person name="Bowen H."/>
            <person name="Vavikolanu K."/>
            <person name="Mehta A."/>
            <person name="Aluvathingal J."/>
            <person name="Nadendla S."/>
            <person name="Yan Y."/>
            <person name="Sichtig H."/>
        </authorList>
    </citation>
    <scope>NUCLEOTIDE SEQUENCE [LARGE SCALE GENOMIC DNA]</scope>
    <source>
        <strain evidence="2 3">FDAARGOS_1229</strain>
    </source>
</reference>
<dbReference type="InterPro" id="IPR050708">
    <property type="entry name" value="T6SS_VgrG/RHS"/>
</dbReference>
<evidence type="ECO:0000313" key="3">
    <source>
        <dbReference type="Proteomes" id="UP000654720"/>
    </source>
</evidence>
<dbReference type="PANTHER" id="PTHR32305">
    <property type="match status" value="1"/>
</dbReference>
<dbReference type="Gene3D" id="2.180.10.10">
    <property type="entry name" value="RHS repeat-associated core"/>
    <property type="match status" value="1"/>
</dbReference>
<accession>A0ABX7HAI0</accession>
<organism evidence="2 3">
    <name type="scientific">Butyricimonas virosa</name>
    <dbReference type="NCBI Taxonomy" id="544645"/>
    <lineage>
        <taxon>Bacteria</taxon>
        <taxon>Pseudomonadati</taxon>
        <taxon>Bacteroidota</taxon>
        <taxon>Bacteroidia</taxon>
        <taxon>Bacteroidales</taxon>
        <taxon>Odoribacteraceae</taxon>
        <taxon>Butyricimonas</taxon>
    </lineage>
</organism>
<dbReference type="EMBL" id="CP069450">
    <property type="protein sequence ID" value="QRO51945.1"/>
    <property type="molecule type" value="Genomic_DNA"/>
</dbReference>
<name>A0ABX7HAI0_9BACT</name>
<feature type="domain" description="GIY-YIG" evidence="1">
    <location>
        <begin position="415"/>
        <end position="489"/>
    </location>
</feature>
<dbReference type="PROSITE" id="PS50164">
    <property type="entry name" value="GIY_YIG"/>
    <property type="match status" value="1"/>
</dbReference>
<dbReference type="NCBIfam" id="TIGR03696">
    <property type="entry name" value="Rhs_assc_core"/>
    <property type="match status" value="1"/>
</dbReference>
<proteinExistence type="predicted"/>
<dbReference type="Proteomes" id="UP000654720">
    <property type="component" value="Chromosome"/>
</dbReference>
<sequence length="510" mass="56527">MNLKCKNHRGGKNEEPPRFLFCEGFGDEPEDEGLGTGNQLTCLTENVSSTLAGDVYSRGSVASGSYGYDLNGNLTNDSRRALNFGYNVLNLLSEVKTVGGELKAMYDYLADGTKLRVRDKGDVNGFDYLGSLTYRKSSAGLQLESASFGDGVIRPGDSNGGQGEVNYFLTDHLGSVRVIVDGNGEVLERNDYYPFGARQARSDYPQLAANRFKYNGKEEQVTGDLEWLDYGARMYDSGLGGWFEVDPFQESFISLSPYNYCSGNPMVFIDPSGALVTHYVDKDYNVLLNTDDGSDDVVVVPDEYVGDFKKFASFYSDPGLAPVYDSKGWNSYWKNKFGLAERQLSELELAVSDLYSGKDGKNKAIAYFLSHQGSDLLAAAWSETWYHLRSIESWVDGLSMTFVMKGMFKNLVKNGTNVVYQGIDKAGTVRYIGITEREPAVRFAEHLKSGTAKSLLQYYVINGATGLSRTEARVLEQTLINRYGLPKNGGLLLNKINSIAPKNWWQYGIK</sequence>
<gene>
    <name evidence="2" type="ORF">I6J59_08055</name>
</gene>
<keyword evidence="3" id="KW-1185">Reference proteome</keyword>
<evidence type="ECO:0000313" key="2">
    <source>
        <dbReference type="EMBL" id="QRO51945.1"/>
    </source>
</evidence>
<dbReference type="InterPro" id="IPR022385">
    <property type="entry name" value="Rhs_assc_core"/>
</dbReference>